<keyword evidence="7" id="KW-1185">Reference proteome</keyword>
<dbReference type="EMBL" id="JACHOT010000006">
    <property type="protein sequence ID" value="MBB4652222.1"/>
    <property type="molecule type" value="Genomic_DNA"/>
</dbReference>
<feature type="domain" description="L-asparaginase N-terminal" evidence="4">
    <location>
        <begin position="4"/>
        <end position="160"/>
    </location>
</feature>
<dbReference type="GO" id="GO:0004067">
    <property type="term" value="F:asparaginase activity"/>
    <property type="evidence" value="ECO:0007669"/>
    <property type="project" value="UniProtKB-EC"/>
</dbReference>
<dbReference type="InterPro" id="IPR027473">
    <property type="entry name" value="L-asparaginase_C"/>
</dbReference>
<dbReference type="InterPro" id="IPR027474">
    <property type="entry name" value="L-asparaginase_N"/>
</dbReference>
<feature type="domain" description="Asparaginase/glutaminase C-terminal" evidence="5">
    <location>
        <begin position="175"/>
        <end position="287"/>
    </location>
</feature>
<evidence type="ECO:0000259" key="5">
    <source>
        <dbReference type="Pfam" id="PF17763"/>
    </source>
</evidence>
<comment type="caution">
    <text evidence="6">The sequence shown here is derived from an EMBL/GenBank/DDBJ whole genome shotgun (WGS) entry which is preliminary data.</text>
</comment>
<name>A0ABR6L5Z5_9HYPH</name>
<reference evidence="6 7" key="1">
    <citation type="submission" date="2020-08" db="EMBL/GenBank/DDBJ databases">
        <title>Genomic Encyclopedia of Type Strains, Phase IV (KMG-IV): sequencing the most valuable type-strain genomes for metagenomic binning, comparative biology and taxonomic classification.</title>
        <authorList>
            <person name="Goeker M."/>
        </authorList>
    </citation>
    <scope>NUCLEOTIDE SEQUENCE [LARGE SCALE GENOMIC DNA]</scope>
    <source>
        <strain evidence="6 7">DSM 7050</strain>
    </source>
</reference>
<dbReference type="CDD" id="cd08964">
    <property type="entry name" value="L-asparaginase_II"/>
    <property type="match status" value="1"/>
</dbReference>
<dbReference type="InterPro" id="IPR037152">
    <property type="entry name" value="L-asparaginase_N_sf"/>
</dbReference>
<dbReference type="SMART" id="SM00870">
    <property type="entry name" value="Asparaginase"/>
    <property type="match status" value="1"/>
</dbReference>
<dbReference type="PROSITE" id="PS51732">
    <property type="entry name" value="ASN_GLN_ASE_3"/>
    <property type="match status" value="1"/>
</dbReference>
<dbReference type="Pfam" id="PF17763">
    <property type="entry name" value="Asparaginase_C"/>
    <property type="match status" value="1"/>
</dbReference>
<comment type="similarity">
    <text evidence="1">Belongs to the asparaginase 1 family.</text>
</comment>
<proteinExistence type="inferred from homology"/>
<dbReference type="InterPro" id="IPR027475">
    <property type="entry name" value="Asparaginase/glutaminase_AS2"/>
</dbReference>
<dbReference type="Proteomes" id="UP000539538">
    <property type="component" value="Unassembled WGS sequence"/>
</dbReference>
<dbReference type="PRINTS" id="PR00139">
    <property type="entry name" value="ASNGLNASE"/>
</dbReference>
<dbReference type="InterPro" id="IPR006034">
    <property type="entry name" value="Asparaginase/glutaminase-like"/>
</dbReference>
<dbReference type="PIRSF" id="PIRSF500176">
    <property type="entry name" value="L_ASNase"/>
    <property type="match status" value="1"/>
</dbReference>
<dbReference type="InterPro" id="IPR004550">
    <property type="entry name" value="AsnASE_II"/>
</dbReference>
<gene>
    <name evidence="6" type="ORF">GGQ99_003998</name>
</gene>
<dbReference type="PANTHER" id="PTHR11707:SF28">
    <property type="entry name" value="60 KDA LYSOPHOSPHOLIPASE"/>
    <property type="match status" value="1"/>
</dbReference>
<dbReference type="Pfam" id="PF00710">
    <property type="entry name" value="Asparaginase"/>
    <property type="match status" value="1"/>
</dbReference>
<dbReference type="PROSITE" id="PS00917">
    <property type="entry name" value="ASN_GLN_ASE_2"/>
    <property type="match status" value="1"/>
</dbReference>
<evidence type="ECO:0000259" key="4">
    <source>
        <dbReference type="Pfam" id="PF00710"/>
    </source>
</evidence>
<dbReference type="InterPro" id="IPR040919">
    <property type="entry name" value="Asparaginase_C"/>
</dbReference>
<dbReference type="EC" id="3.5.1.1" evidence="6"/>
<sequence length="293" mass="30424">MLSTLGSLAPAVDIVLEEFSNLGSNRIDLETSFRLACHIDELLKDDTICGCVVTHGTDTLEESAFLANLVISSSKPVVFTGAQRGADQPDADGPRNLADAIAVAASADAADLGTLVVFAGKVLSAIDATKVHTSRLAAYDSSGLGPLGEVDHGAVLITSRPSGYPAIKAQHIETRVDLITLAMGADERLYEAAVASGSRGIVLETFGRGNATPEVVAAVTRATQKGLVTIVTSRCPQGRVLPLYGDGGGRDLEEAGAIFAGRLKGPKARILLCLALANMPEQEIAALFAQFGR</sequence>
<protein>
    <submittedName>
        <fullName evidence="6">L-asparaginase</fullName>
        <ecNumber evidence="6">3.5.1.1</ecNumber>
    </submittedName>
</protein>
<dbReference type="SUPFAM" id="SSF53774">
    <property type="entry name" value="Glutaminase/Asparaginase"/>
    <property type="match status" value="1"/>
</dbReference>
<organism evidence="6 7">
    <name type="scientific">Aminobacter niigataensis</name>
    <dbReference type="NCBI Taxonomy" id="83265"/>
    <lineage>
        <taxon>Bacteria</taxon>
        <taxon>Pseudomonadati</taxon>
        <taxon>Pseudomonadota</taxon>
        <taxon>Alphaproteobacteria</taxon>
        <taxon>Hyphomicrobiales</taxon>
        <taxon>Phyllobacteriaceae</taxon>
        <taxon>Aminobacter</taxon>
    </lineage>
</organism>
<accession>A0ABR6L5Z5</accession>
<evidence type="ECO:0000313" key="6">
    <source>
        <dbReference type="EMBL" id="MBB4652222.1"/>
    </source>
</evidence>
<dbReference type="Gene3D" id="3.40.50.40">
    <property type="match status" value="1"/>
</dbReference>
<dbReference type="PANTHER" id="PTHR11707">
    <property type="entry name" value="L-ASPARAGINASE"/>
    <property type="match status" value="1"/>
</dbReference>
<evidence type="ECO:0000256" key="3">
    <source>
        <dbReference type="PROSITE-ProRule" id="PRU10100"/>
    </source>
</evidence>
<feature type="active site" evidence="3">
    <location>
        <position position="57"/>
    </location>
</feature>
<dbReference type="InterPro" id="IPR036152">
    <property type="entry name" value="Asp/glu_Ase-like_sf"/>
</dbReference>
<evidence type="ECO:0000313" key="7">
    <source>
        <dbReference type="Proteomes" id="UP000539538"/>
    </source>
</evidence>
<evidence type="ECO:0000256" key="1">
    <source>
        <dbReference type="ARBA" id="ARBA00010518"/>
    </source>
</evidence>
<keyword evidence="2 6" id="KW-0378">Hydrolase</keyword>
<evidence type="ECO:0000256" key="2">
    <source>
        <dbReference type="ARBA" id="ARBA00022801"/>
    </source>
</evidence>
<dbReference type="PIRSF" id="PIRSF001220">
    <property type="entry name" value="L-ASNase_gatD"/>
    <property type="match status" value="1"/>
</dbReference>
<dbReference type="Gene3D" id="3.40.50.1170">
    <property type="entry name" value="L-asparaginase, N-terminal domain"/>
    <property type="match status" value="1"/>
</dbReference>